<feature type="transmembrane region" description="Helical" evidence="7">
    <location>
        <begin position="202"/>
        <end position="221"/>
    </location>
</feature>
<feature type="transmembrane region" description="Helical" evidence="7">
    <location>
        <begin position="411"/>
        <end position="432"/>
    </location>
</feature>
<dbReference type="STRING" id="1210086.GCA_001613105_00460"/>
<dbReference type="GO" id="GO:0005886">
    <property type="term" value="C:plasma membrane"/>
    <property type="evidence" value="ECO:0007669"/>
    <property type="project" value="UniProtKB-SubCell"/>
</dbReference>
<evidence type="ECO:0000256" key="4">
    <source>
        <dbReference type="ARBA" id="ARBA00022692"/>
    </source>
</evidence>
<name>A0A370IEC5_9NOCA</name>
<dbReference type="AlphaFoldDB" id="A0A370IEC5"/>
<dbReference type="InterPro" id="IPR011701">
    <property type="entry name" value="MFS"/>
</dbReference>
<dbReference type="Proteomes" id="UP000254869">
    <property type="component" value="Unassembled WGS sequence"/>
</dbReference>
<comment type="subcellular location">
    <subcellularLocation>
        <location evidence="1">Cell membrane</location>
        <topology evidence="1">Multi-pass membrane protein</topology>
    </subcellularLocation>
</comment>
<dbReference type="RefSeq" id="WP_211335720.1">
    <property type="nucleotide sequence ID" value="NZ_QQBC01000001.1"/>
</dbReference>
<dbReference type="InterPro" id="IPR036259">
    <property type="entry name" value="MFS_trans_sf"/>
</dbReference>
<feature type="transmembrane region" description="Helical" evidence="7">
    <location>
        <begin position="141"/>
        <end position="163"/>
    </location>
</feature>
<evidence type="ECO:0000259" key="8">
    <source>
        <dbReference type="PROSITE" id="PS50850"/>
    </source>
</evidence>
<dbReference type="PROSITE" id="PS50850">
    <property type="entry name" value="MFS"/>
    <property type="match status" value="1"/>
</dbReference>
<evidence type="ECO:0000256" key="2">
    <source>
        <dbReference type="ARBA" id="ARBA00022448"/>
    </source>
</evidence>
<evidence type="ECO:0000256" key="1">
    <source>
        <dbReference type="ARBA" id="ARBA00004651"/>
    </source>
</evidence>
<dbReference type="Gene3D" id="1.20.1720.10">
    <property type="entry name" value="Multidrug resistance protein D"/>
    <property type="match status" value="2"/>
</dbReference>
<dbReference type="GO" id="GO:0022857">
    <property type="term" value="F:transmembrane transporter activity"/>
    <property type="evidence" value="ECO:0007669"/>
    <property type="project" value="InterPro"/>
</dbReference>
<feature type="transmembrane region" description="Helical" evidence="7">
    <location>
        <begin position="52"/>
        <end position="69"/>
    </location>
</feature>
<feature type="domain" description="Major facilitator superfamily (MFS) profile" evidence="8">
    <location>
        <begin position="14"/>
        <end position="471"/>
    </location>
</feature>
<dbReference type="SUPFAM" id="SSF103473">
    <property type="entry name" value="MFS general substrate transporter"/>
    <property type="match status" value="1"/>
</dbReference>
<dbReference type="EMBL" id="QQBC01000001">
    <property type="protein sequence ID" value="RDI69068.1"/>
    <property type="molecule type" value="Genomic_DNA"/>
</dbReference>
<keyword evidence="10" id="KW-1185">Reference proteome</keyword>
<gene>
    <name evidence="9" type="ORF">DFR76_101606</name>
</gene>
<evidence type="ECO:0000256" key="5">
    <source>
        <dbReference type="ARBA" id="ARBA00022989"/>
    </source>
</evidence>
<feature type="transmembrane region" description="Helical" evidence="7">
    <location>
        <begin position="310"/>
        <end position="330"/>
    </location>
</feature>
<dbReference type="CDD" id="cd17321">
    <property type="entry name" value="MFS_MMR_MDR_like"/>
    <property type="match status" value="1"/>
</dbReference>
<evidence type="ECO:0000256" key="7">
    <source>
        <dbReference type="SAM" id="Phobius"/>
    </source>
</evidence>
<dbReference type="Pfam" id="PF07690">
    <property type="entry name" value="MFS_1"/>
    <property type="match status" value="1"/>
</dbReference>
<dbReference type="InterPro" id="IPR020846">
    <property type="entry name" value="MFS_dom"/>
</dbReference>
<keyword evidence="4 7" id="KW-0812">Transmembrane</keyword>
<feature type="transmembrane region" description="Helical" evidence="7">
    <location>
        <begin position="272"/>
        <end position="290"/>
    </location>
</feature>
<keyword evidence="5 7" id="KW-1133">Transmembrane helix</keyword>
<dbReference type="PANTHER" id="PTHR42718">
    <property type="entry name" value="MAJOR FACILITATOR SUPERFAMILY MULTIDRUG TRANSPORTER MFSC"/>
    <property type="match status" value="1"/>
</dbReference>
<sequence length="486" mass="50111">METDERVGTRLWTTLLLVSLVQMMIVLDATIVNVALPSAQRDLQMSDGSRQWVITAYTLAFGGLLLIGGRISGSVGHRRTLIAGLIGFAAASALGGFAATAPVLFAARAVQGICAAFLAPAALSLLSIACADATAAVRGRAFGVFAAIGAGGSALGLVVGGLLTRYLDWRWCLFVNVPIALCALIGSPALRRDERDGGRGGLDIPGTVVSIASVAAMVFGLDRAQSRGWSDPVVLELLCGGAVLVVLFVFVESRARNPLLPLRILADRARGGAFATIWLLQVALFGFYLYMTYYTQTLLGYSPLRSGLTLVVITVASAAGSTLIAGRLLARVSITTLVTPGLVATALGLLILVRLTPDAAHVFLLYLLPAQLLIGLGIGCVMAATTSAAIAGTRPSDTGTASAMYNATQQVGGSLGTALYNTVAIGAAASYLPGRTATDAAAHGYSIALLMDIGLIVVAALVAQIMRAPDRMAVVEGERPRIGSAS</sequence>
<feature type="transmembrane region" description="Helical" evidence="7">
    <location>
        <begin position="363"/>
        <end position="390"/>
    </location>
</feature>
<keyword evidence="6 7" id="KW-0472">Membrane</keyword>
<comment type="caution">
    <text evidence="9">The sequence shown here is derived from an EMBL/GenBank/DDBJ whole genome shotgun (WGS) entry which is preliminary data.</text>
</comment>
<organism evidence="9 10">
    <name type="scientific">Nocardia pseudobrasiliensis</name>
    <dbReference type="NCBI Taxonomy" id="45979"/>
    <lineage>
        <taxon>Bacteria</taxon>
        <taxon>Bacillati</taxon>
        <taxon>Actinomycetota</taxon>
        <taxon>Actinomycetes</taxon>
        <taxon>Mycobacteriales</taxon>
        <taxon>Nocardiaceae</taxon>
        <taxon>Nocardia</taxon>
    </lineage>
</organism>
<protein>
    <submittedName>
        <fullName evidence="9">EmrB/QacA subfamily drug resistance transporter</fullName>
    </submittedName>
</protein>
<reference evidence="9 10" key="1">
    <citation type="submission" date="2018-07" db="EMBL/GenBank/DDBJ databases">
        <title>Genomic Encyclopedia of Type Strains, Phase IV (KMG-IV): sequencing the most valuable type-strain genomes for metagenomic binning, comparative biology and taxonomic classification.</title>
        <authorList>
            <person name="Goeker M."/>
        </authorList>
    </citation>
    <scope>NUCLEOTIDE SEQUENCE [LARGE SCALE GENOMIC DNA]</scope>
    <source>
        <strain evidence="9 10">DSM 44290</strain>
    </source>
</reference>
<keyword evidence="2" id="KW-0813">Transport</keyword>
<accession>A0A370IEC5</accession>
<feature type="transmembrane region" description="Helical" evidence="7">
    <location>
        <begin position="81"/>
        <end position="103"/>
    </location>
</feature>
<evidence type="ECO:0000313" key="9">
    <source>
        <dbReference type="EMBL" id="RDI69068.1"/>
    </source>
</evidence>
<feature type="transmembrane region" description="Helical" evidence="7">
    <location>
        <begin position="337"/>
        <end position="357"/>
    </location>
</feature>
<keyword evidence="3" id="KW-1003">Cell membrane</keyword>
<feature type="transmembrane region" description="Helical" evidence="7">
    <location>
        <begin position="233"/>
        <end position="251"/>
    </location>
</feature>
<feature type="transmembrane region" description="Helical" evidence="7">
    <location>
        <begin position="169"/>
        <end position="190"/>
    </location>
</feature>
<dbReference type="PANTHER" id="PTHR42718:SF46">
    <property type="entry name" value="BLR6921 PROTEIN"/>
    <property type="match status" value="1"/>
</dbReference>
<feature type="transmembrane region" description="Helical" evidence="7">
    <location>
        <begin position="444"/>
        <end position="463"/>
    </location>
</feature>
<feature type="transmembrane region" description="Helical" evidence="7">
    <location>
        <begin position="109"/>
        <end position="129"/>
    </location>
</feature>
<evidence type="ECO:0000256" key="6">
    <source>
        <dbReference type="ARBA" id="ARBA00023136"/>
    </source>
</evidence>
<evidence type="ECO:0000313" key="10">
    <source>
        <dbReference type="Proteomes" id="UP000254869"/>
    </source>
</evidence>
<proteinExistence type="predicted"/>
<evidence type="ECO:0000256" key="3">
    <source>
        <dbReference type="ARBA" id="ARBA00022475"/>
    </source>
</evidence>
<feature type="transmembrane region" description="Helical" evidence="7">
    <location>
        <begin position="12"/>
        <end position="32"/>
    </location>
</feature>